<gene>
    <name evidence="1" type="ORF">MHIP_23810</name>
</gene>
<organism evidence="1 2">
    <name type="scientific">Mycolicibacterium hippocampi</name>
    <dbReference type="NCBI Taxonomy" id="659824"/>
    <lineage>
        <taxon>Bacteria</taxon>
        <taxon>Bacillati</taxon>
        <taxon>Actinomycetota</taxon>
        <taxon>Actinomycetes</taxon>
        <taxon>Mycobacteriales</taxon>
        <taxon>Mycobacteriaceae</taxon>
        <taxon>Mycolicibacterium</taxon>
    </lineage>
</organism>
<evidence type="ECO:0008006" key="3">
    <source>
        <dbReference type="Google" id="ProtNLM"/>
    </source>
</evidence>
<evidence type="ECO:0000313" key="2">
    <source>
        <dbReference type="Proteomes" id="UP000465304"/>
    </source>
</evidence>
<dbReference type="EMBL" id="BLLB01000002">
    <property type="protein sequence ID" value="GFH01898.1"/>
    <property type="molecule type" value="Genomic_DNA"/>
</dbReference>
<proteinExistence type="predicted"/>
<comment type="caution">
    <text evidence="1">The sequence shown here is derived from an EMBL/GenBank/DDBJ whole genome shotgun (WGS) entry which is preliminary data.</text>
</comment>
<name>A0A7I9ZMN4_9MYCO</name>
<keyword evidence="2" id="KW-1185">Reference proteome</keyword>
<sequence length="291" mass="32544">MGPNTMAHMHEPIIGSEALASGALTRGALRWNYTAILPDVYIHRDAQIGWYIRAMAAWLWTGRRGVLAGRTAAALYGVRPVDGTAPIEIIAPPRRARPGFVVRNDRIETDEVDPGRLPTTTPARTALDLARHLPRDAAVVLLDKLSAQTDVTAADVAPLEARYRSTRGMGSAWEAIRLMDGGSRSKEETLLRLMLIDSYLPPPSTSIFVEDDFWNTITGEETWGFAVGIGWPYAKVGVEWAPHRRGLVQDVQFRELLREKGWVLIEVLPQDTRKYTINRCEEALRRRRGLV</sequence>
<accession>A0A7I9ZMN4</accession>
<evidence type="ECO:0000313" key="1">
    <source>
        <dbReference type="EMBL" id="GFH01898.1"/>
    </source>
</evidence>
<reference evidence="1 2" key="1">
    <citation type="journal article" date="2019" name="Emerg. Microbes Infect.">
        <title>Comprehensive subspecies identification of 175 nontuberculous mycobacteria species based on 7547 genomic profiles.</title>
        <authorList>
            <person name="Matsumoto Y."/>
            <person name="Kinjo T."/>
            <person name="Motooka D."/>
            <person name="Nabeya D."/>
            <person name="Jung N."/>
            <person name="Uechi K."/>
            <person name="Horii T."/>
            <person name="Iida T."/>
            <person name="Fujita J."/>
            <person name="Nakamura S."/>
        </authorList>
    </citation>
    <scope>NUCLEOTIDE SEQUENCE [LARGE SCALE GENOMIC DNA]</scope>
    <source>
        <strain evidence="1 2">JCM 30996</strain>
    </source>
</reference>
<dbReference type="AlphaFoldDB" id="A0A7I9ZMN4"/>
<protein>
    <recommendedName>
        <fullName evidence="3">AbiEi antitoxin C-terminal domain-containing protein</fullName>
    </recommendedName>
</protein>
<dbReference type="Proteomes" id="UP000465304">
    <property type="component" value="Unassembled WGS sequence"/>
</dbReference>